<dbReference type="InterPro" id="IPR005139">
    <property type="entry name" value="PCRF"/>
</dbReference>
<dbReference type="PROSITE" id="PS00745">
    <property type="entry name" value="RF_PROK_I"/>
    <property type="match status" value="1"/>
</dbReference>
<evidence type="ECO:0000256" key="2">
    <source>
        <dbReference type="ARBA" id="ARBA00022481"/>
    </source>
</evidence>
<dbReference type="Pfam" id="PF03462">
    <property type="entry name" value="PCRF"/>
    <property type="match status" value="1"/>
</dbReference>
<evidence type="ECO:0000313" key="8">
    <source>
        <dbReference type="Proteomes" id="UP000176406"/>
    </source>
</evidence>
<dbReference type="NCBIfam" id="TIGR00020">
    <property type="entry name" value="prfB"/>
    <property type="match status" value="1"/>
</dbReference>
<comment type="function">
    <text evidence="4">Peptide chain release factor 2 directs the termination of translation in response to the peptide chain termination codons UGA and UAA.</text>
</comment>
<keyword evidence="4" id="KW-0963">Cytoplasm</keyword>
<dbReference type="SMART" id="SM00937">
    <property type="entry name" value="PCRF"/>
    <property type="match status" value="1"/>
</dbReference>
<evidence type="ECO:0000256" key="1">
    <source>
        <dbReference type="ARBA" id="ARBA00010835"/>
    </source>
</evidence>
<feature type="domain" description="Prokaryotic-type class I peptide chain release factors" evidence="6">
    <location>
        <begin position="211"/>
        <end position="227"/>
    </location>
</feature>
<dbReference type="HAMAP" id="MF_00094">
    <property type="entry name" value="Rel_fac_2"/>
    <property type="match status" value="1"/>
</dbReference>
<dbReference type="AlphaFoldDB" id="A0A1G2EEQ1"/>
<organism evidence="7 8">
    <name type="scientific">Candidatus Nealsonbacteria bacterium RIFCSPLOWO2_01_FULL_41_9</name>
    <dbReference type="NCBI Taxonomy" id="1801671"/>
    <lineage>
        <taxon>Bacteria</taxon>
        <taxon>Candidatus Nealsoniibacteriota</taxon>
    </lineage>
</organism>
<dbReference type="Pfam" id="PF00472">
    <property type="entry name" value="RF-1"/>
    <property type="match status" value="1"/>
</dbReference>
<dbReference type="Gene3D" id="3.30.70.1660">
    <property type="match status" value="1"/>
</dbReference>
<dbReference type="Proteomes" id="UP000176406">
    <property type="component" value="Unassembled WGS sequence"/>
</dbReference>
<gene>
    <name evidence="4" type="primary">prfB</name>
    <name evidence="7" type="ORF">A3A08_02165</name>
</gene>
<comment type="caution">
    <text evidence="7">The sequence shown here is derived from an EMBL/GenBank/DDBJ whole genome shotgun (WGS) entry which is preliminary data.</text>
</comment>
<dbReference type="Gene3D" id="1.20.58.410">
    <property type="entry name" value="Release factor"/>
    <property type="match status" value="1"/>
</dbReference>
<name>A0A1G2EEQ1_9BACT</name>
<dbReference type="GO" id="GO:0016149">
    <property type="term" value="F:translation release factor activity, codon specific"/>
    <property type="evidence" value="ECO:0007669"/>
    <property type="project" value="UniProtKB-UniRule"/>
</dbReference>
<dbReference type="InterPro" id="IPR000352">
    <property type="entry name" value="Pep_chain_release_fac_I"/>
</dbReference>
<keyword evidence="3 4" id="KW-0648">Protein biosynthesis</keyword>
<dbReference type="GO" id="GO:0005737">
    <property type="term" value="C:cytoplasm"/>
    <property type="evidence" value="ECO:0007669"/>
    <property type="project" value="UniProtKB-SubCell"/>
</dbReference>
<dbReference type="InterPro" id="IPR045853">
    <property type="entry name" value="Pep_chain_release_fac_I_sf"/>
</dbReference>
<comment type="subcellular location">
    <subcellularLocation>
        <location evidence="4">Cytoplasm</location>
    </subcellularLocation>
</comment>
<evidence type="ECO:0000313" key="7">
    <source>
        <dbReference type="EMBL" id="OGZ23648.1"/>
    </source>
</evidence>
<evidence type="ECO:0000256" key="3">
    <source>
        <dbReference type="ARBA" id="ARBA00022917"/>
    </source>
</evidence>
<keyword evidence="2 4" id="KW-0488">Methylation</keyword>
<dbReference type="InterPro" id="IPR004374">
    <property type="entry name" value="PrfB"/>
</dbReference>
<dbReference type="SUPFAM" id="SSF75620">
    <property type="entry name" value="Release factor"/>
    <property type="match status" value="1"/>
</dbReference>
<accession>A0A1G2EEQ1</accession>
<dbReference type="Gene3D" id="3.30.160.20">
    <property type="match status" value="1"/>
</dbReference>
<sequence>MKNYGLSSAIWRTVFDIENKKKKIGFLEKEIQRPGLWENQIEAVKITKELSDLRQEIADFESIKTEEDLKKMESQVFLSGKYDKGNAILSIFAGAGGQDAQDWATMLFRMYQRYSDKKGFKNKILEQSFGEAGGPEGRIGLKSAALEIKGKFAYGFLRNETGVHRLVRISPFSAKSLRHTSFALVEVLPEIGEGEKEIEIRPEDLKIDSFHSSGPGGQYVNKKETAVRITHLPTGIIVTCQSERLQGDNKNQAMKILLGKLYRLSQETKQEELKEIKGERISASWSNQIRNYVLHPYKQVKDLRTDVETSNPDKVLDGDLEEFIQAEIKI</sequence>
<comment type="similarity">
    <text evidence="1 4">Belongs to the prokaryotic/mitochondrial release factor family.</text>
</comment>
<comment type="PTM">
    <text evidence="4">Methylated by PrmC. Methylation increases the termination efficiency of RF2.</text>
</comment>
<evidence type="ECO:0000259" key="6">
    <source>
        <dbReference type="PROSITE" id="PS00745"/>
    </source>
</evidence>
<dbReference type="PANTHER" id="PTHR43116:SF3">
    <property type="entry name" value="CLASS I PEPTIDE CHAIN RELEASE FACTOR"/>
    <property type="match status" value="1"/>
</dbReference>
<dbReference type="EMBL" id="MHMG01000012">
    <property type="protein sequence ID" value="OGZ23648.1"/>
    <property type="molecule type" value="Genomic_DNA"/>
</dbReference>
<evidence type="ECO:0000256" key="4">
    <source>
        <dbReference type="HAMAP-Rule" id="MF_00094"/>
    </source>
</evidence>
<reference evidence="7 8" key="1">
    <citation type="journal article" date="2016" name="Nat. Commun.">
        <title>Thousands of microbial genomes shed light on interconnected biogeochemical processes in an aquifer system.</title>
        <authorList>
            <person name="Anantharaman K."/>
            <person name="Brown C.T."/>
            <person name="Hug L.A."/>
            <person name="Sharon I."/>
            <person name="Castelle C.J."/>
            <person name="Probst A.J."/>
            <person name="Thomas B.C."/>
            <person name="Singh A."/>
            <person name="Wilkins M.J."/>
            <person name="Karaoz U."/>
            <person name="Brodie E.L."/>
            <person name="Williams K.H."/>
            <person name="Hubbard S.S."/>
            <person name="Banfield J.F."/>
        </authorList>
    </citation>
    <scope>NUCLEOTIDE SEQUENCE [LARGE SCALE GENOMIC DNA]</scope>
</reference>
<dbReference type="PANTHER" id="PTHR43116">
    <property type="entry name" value="PEPTIDE CHAIN RELEASE FACTOR 2"/>
    <property type="match status" value="1"/>
</dbReference>
<feature type="modified residue" description="N5-methylglutamine" evidence="4">
    <location>
        <position position="218"/>
    </location>
</feature>
<evidence type="ECO:0000256" key="5">
    <source>
        <dbReference type="NCBIfam" id="TIGR00020"/>
    </source>
</evidence>
<proteinExistence type="inferred from homology"/>
<protein>
    <recommendedName>
        <fullName evidence="4 5">Peptide chain release factor 2</fullName>
        <shortName evidence="4">RF-2</shortName>
    </recommendedName>
</protein>